<dbReference type="Proteomes" id="UP000000844">
    <property type="component" value="Chromosome"/>
</dbReference>
<name>D3Q4D6_STANL</name>
<proteinExistence type="predicted"/>
<protein>
    <submittedName>
        <fullName evidence="1">Uncharacterized protein</fullName>
    </submittedName>
</protein>
<dbReference type="EMBL" id="CP001778">
    <property type="protein sequence ID" value="ADD40096.1"/>
    <property type="molecule type" value="Genomic_DNA"/>
</dbReference>
<evidence type="ECO:0000313" key="2">
    <source>
        <dbReference type="Proteomes" id="UP000000844"/>
    </source>
</evidence>
<dbReference type="STRING" id="446470.Snas_0379"/>
<gene>
    <name evidence="1" type="ordered locus">Snas_0379</name>
</gene>
<dbReference type="AlphaFoldDB" id="D3Q4D6"/>
<dbReference type="HOGENOM" id="CLU_1748529_0_0_11"/>
<dbReference type="RefSeq" id="WP_013015667.1">
    <property type="nucleotide sequence ID" value="NC_013947.1"/>
</dbReference>
<organism evidence="1 2">
    <name type="scientific">Stackebrandtia nassauensis (strain DSM 44728 / CIP 108903 / NRRL B-16338 / NBRC 102104 / LLR-40K-21)</name>
    <dbReference type="NCBI Taxonomy" id="446470"/>
    <lineage>
        <taxon>Bacteria</taxon>
        <taxon>Bacillati</taxon>
        <taxon>Actinomycetota</taxon>
        <taxon>Actinomycetes</taxon>
        <taxon>Glycomycetales</taxon>
        <taxon>Glycomycetaceae</taxon>
        <taxon>Stackebrandtia</taxon>
    </lineage>
</organism>
<dbReference type="KEGG" id="sna:Snas_0379"/>
<keyword evidence="2" id="KW-1185">Reference proteome</keyword>
<evidence type="ECO:0000313" key="1">
    <source>
        <dbReference type="EMBL" id="ADD40096.1"/>
    </source>
</evidence>
<reference evidence="1 2" key="1">
    <citation type="journal article" date="2009" name="Stand. Genomic Sci.">
        <title>Complete genome sequence of Stackebrandtia nassauensis type strain (LLR-40K-21).</title>
        <authorList>
            <person name="Munk C."/>
            <person name="Lapidus A."/>
            <person name="Copeland A."/>
            <person name="Jando M."/>
            <person name="Mayilraj S."/>
            <person name="Glavina Del Rio T."/>
            <person name="Nolan M."/>
            <person name="Chen F."/>
            <person name="Lucas S."/>
            <person name="Tice H."/>
            <person name="Cheng J.F."/>
            <person name="Han C."/>
            <person name="Detter J.C."/>
            <person name="Bruce D."/>
            <person name="Goodwin L."/>
            <person name="Chain P."/>
            <person name="Pitluck S."/>
            <person name="Goker M."/>
            <person name="Ovchinikova G."/>
            <person name="Pati A."/>
            <person name="Ivanova N."/>
            <person name="Mavromatis K."/>
            <person name="Chen A."/>
            <person name="Palaniappan K."/>
            <person name="Land M."/>
            <person name="Hauser L."/>
            <person name="Chang Y.J."/>
            <person name="Jeffries C.D."/>
            <person name="Bristow J."/>
            <person name="Eisen J.A."/>
            <person name="Markowitz V."/>
            <person name="Hugenholtz P."/>
            <person name="Kyrpides N.C."/>
            <person name="Klenk H.P."/>
        </authorList>
    </citation>
    <scope>NUCLEOTIDE SEQUENCE [LARGE SCALE GENOMIC DNA]</scope>
    <source>
        <strain evidence="2">DSM 44728 / CIP 108903 / NRRL B-16338 / NBRC 102104 / LLR-40K-21</strain>
    </source>
</reference>
<accession>D3Q4D6</accession>
<sequence>MNAYAAMMGPDYWMTLDDDAAVEALFASLKNTVGQDGHRCMVTIGPETDDGIQPHLEIATDGANAYLRSHGNIAAEPGRAIPEFHAVHHPDGQTTIHHTHTFETRTGLEDIPVNHMRVSPNWAVETVKRYIDTSEHPDCIEWIDSPAGE</sequence>